<keyword evidence="2" id="KW-1185">Reference proteome</keyword>
<gene>
    <name evidence="1" type="ORF">LCL61_38775</name>
</gene>
<protein>
    <submittedName>
        <fullName evidence="1">SUKH-3 domain-containing protein</fullName>
    </submittedName>
</protein>
<evidence type="ECO:0000313" key="1">
    <source>
        <dbReference type="EMBL" id="WYW21495.1"/>
    </source>
</evidence>
<sequence>MTEISGRPRAAGLQDALRNAISVEVGSVDVDAACVRYREEDYGVTPWLREFLENYSELTVEWSYRNDSGIATTGLTTVVDCALSVSRRNVRNDIRRIGKTVLPVGLASETEDRILLAEDGEILIAGDAGTQRVANGFEAAMRALIANDWDKTYLFSSNIPPGIA</sequence>
<evidence type="ECO:0000313" key="2">
    <source>
        <dbReference type="Proteomes" id="UP001456344"/>
    </source>
</evidence>
<proteinExistence type="predicted"/>
<reference evidence="1" key="1">
    <citation type="submission" date="2023-10" db="EMBL/GenBank/DDBJ databases">
        <title>Whole genome sequencing of actinobacterial strain Amycolatopsis sp. (BCA-696) identifies the underlying plant growth-promoting genes.</title>
        <authorList>
            <person name="Gandham P."/>
            <person name="Vadla N."/>
            <person name="Saji A."/>
            <person name="Srinivas V."/>
            <person name="Ruperao P."/>
            <person name="Selvanayagam S."/>
            <person name="Saxena R.K."/>
            <person name="Rathore A."/>
            <person name="Gopalakrishnan S."/>
            <person name="Thakur V."/>
        </authorList>
    </citation>
    <scope>NUCLEOTIDE SEQUENCE</scope>
    <source>
        <strain evidence="1">BCA-696</strain>
    </source>
</reference>
<name>A0ACD5BQ65_9PSEU</name>
<dbReference type="EMBL" id="CP150484">
    <property type="protein sequence ID" value="WYW21495.1"/>
    <property type="molecule type" value="Genomic_DNA"/>
</dbReference>
<dbReference type="Proteomes" id="UP001456344">
    <property type="component" value="Chromosome"/>
</dbReference>
<organism evidence="1 2">
    <name type="scientific">Amycolatopsis coloradensis</name>
    <dbReference type="NCBI Taxonomy" id="76021"/>
    <lineage>
        <taxon>Bacteria</taxon>
        <taxon>Bacillati</taxon>
        <taxon>Actinomycetota</taxon>
        <taxon>Actinomycetes</taxon>
        <taxon>Pseudonocardiales</taxon>
        <taxon>Pseudonocardiaceae</taxon>
        <taxon>Amycolatopsis</taxon>
    </lineage>
</organism>
<accession>A0ACD5BQ65</accession>